<protein>
    <submittedName>
        <fullName evidence="1">Uncharacterized protein</fullName>
    </submittedName>
</protein>
<evidence type="ECO:0000313" key="2">
    <source>
        <dbReference type="Proteomes" id="UP000016637"/>
    </source>
</evidence>
<dbReference type="eggNOG" id="COG0561">
    <property type="taxonomic scope" value="Bacteria"/>
</dbReference>
<dbReference type="PATRIC" id="fig|1321820.3.peg.1159"/>
<sequence length="87" mass="10506">MQFSVARELALVLREKFPKLSISVYDEENWNTDIINDGILYEQNITKKDFNIVNFKEYFNNYHEVFKLMLITFDDNEMEKINNFLAE</sequence>
<name>U2QLL1_9BACL</name>
<organism evidence="1 2">
    <name type="scientific">Gemella bergeri ATCC 700627</name>
    <dbReference type="NCBI Taxonomy" id="1321820"/>
    <lineage>
        <taxon>Bacteria</taxon>
        <taxon>Bacillati</taxon>
        <taxon>Bacillota</taxon>
        <taxon>Bacilli</taxon>
        <taxon>Bacillales</taxon>
        <taxon>Gemellaceae</taxon>
        <taxon>Gemella</taxon>
    </lineage>
</organism>
<evidence type="ECO:0000313" key="1">
    <source>
        <dbReference type="EMBL" id="ERK57094.1"/>
    </source>
</evidence>
<accession>U2QLL1</accession>
<dbReference type="AlphaFoldDB" id="U2QLL1"/>
<dbReference type="Proteomes" id="UP000016637">
    <property type="component" value="Unassembled WGS sequence"/>
</dbReference>
<dbReference type="HOGENOM" id="CLU_2478908_0_0_9"/>
<keyword evidence="2" id="KW-1185">Reference proteome</keyword>
<comment type="caution">
    <text evidence="1">The sequence shown here is derived from an EMBL/GenBank/DDBJ whole genome shotgun (WGS) entry which is preliminary data.</text>
</comment>
<proteinExistence type="predicted"/>
<dbReference type="Gene3D" id="3.30.1240.10">
    <property type="match status" value="1"/>
</dbReference>
<reference evidence="1 2" key="1">
    <citation type="submission" date="2013-08" db="EMBL/GenBank/DDBJ databases">
        <authorList>
            <person name="Weinstock G."/>
            <person name="Sodergren E."/>
            <person name="Wylie T."/>
            <person name="Fulton L."/>
            <person name="Fulton R."/>
            <person name="Fronick C."/>
            <person name="O'Laughlin M."/>
            <person name="Godfrey J."/>
            <person name="Miner T."/>
            <person name="Herter B."/>
            <person name="Appelbaum E."/>
            <person name="Cordes M."/>
            <person name="Lek S."/>
            <person name="Wollam A."/>
            <person name="Pepin K.H."/>
            <person name="Palsikar V.B."/>
            <person name="Mitreva M."/>
            <person name="Wilson R.K."/>
        </authorList>
    </citation>
    <scope>NUCLEOTIDE SEQUENCE [LARGE SCALE GENOMIC DNA]</scope>
    <source>
        <strain evidence="1 2">ATCC 700627</strain>
    </source>
</reference>
<dbReference type="EMBL" id="AWVP01000073">
    <property type="protein sequence ID" value="ERK57094.1"/>
    <property type="molecule type" value="Genomic_DNA"/>
</dbReference>
<gene>
    <name evidence="1" type="ORF">HMPREF1983_01197</name>
</gene>